<evidence type="ECO:0000313" key="3">
    <source>
        <dbReference type="EMBL" id="MDI9861648.1"/>
    </source>
</evidence>
<dbReference type="Pfam" id="PF16344">
    <property type="entry name" value="FecR_C"/>
    <property type="match status" value="1"/>
</dbReference>
<proteinExistence type="predicted"/>
<comment type="caution">
    <text evidence="3">The sequence shown here is derived from an EMBL/GenBank/DDBJ whole genome shotgun (WGS) entry which is preliminary data.</text>
</comment>
<evidence type="ECO:0000259" key="2">
    <source>
        <dbReference type="Pfam" id="PF16344"/>
    </source>
</evidence>
<accession>A0ABT6YDI9</accession>
<dbReference type="InterPro" id="IPR032508">
    <property type="entry name" value="FecR_C"/>
</dbReference>
<dbReference type="Pfam" id="PF04773">
    <property type="entry name" value="FecR"/>
    <property type="match status" value="1"/>
</dbReference>
<dbReference type="Gene3D" id="2.60.120.1440">
    <property type="match status" value="1"/>
</dbReference>
<feature type="domain" description="FecR protein" evidence="1">
    <location>
        <begin position="143"/>
        <end position="231"/>
    </location>
</feature>
<dbReference type="InterPro" id="IPR012373">
    <property type="entry name" value="Ferrdict_sens_TM"/>
</dbReference>
<keyword evidence="4" id="KW-1185">Reference proteome</keyword>
<dbReference type="Proteomes" id="UP001236507">
    <property type="component" value="Unassembled WGS sequence"/>
</dbReference>
<sequence>MNYSHYNTVDFVKDDFFCRWVQNPDKHTNTFWQDFMQNHPEKRTVILEAKSLVKTLGTMQTTPIDEDASLEKIWSGVELEIQLSEKPSYWYRFKWQLAASVLLLIGLGYWINHYQREDRNYEIPQLANYNKEIEFIENQNTSNQPLSITVSDGSEIVLQKNTRIKYPKIFEKNKREVYLVGEAFFKVKRNPQKPFIIYTKKLITQVLGTSFTIKANPDIEEERVIVKTGKVSVLAQKQASDRNHTNPNTIIVTPNQEVVYELSKAKLVKKIVELPQILADSSDNQTFIYRNASLASVFSDLEKAYGIKIVYDSKLYEDCTINGNLSDETMFDKLNSISKITGISYQVIDAQIIISGKGCNY</sequence>
<protein>
    <submittedName>
        <fullName evidence="3">FecR family protein</fullName>
    </submittedName>
</protein>
<gene>
    <name evidence="3" type="ORF">QM524_20680</name>
</gene>
<reference evidence="3 4" key="1">
    <citation type="submission" date="2023-05" db="EMBL/GenBank/DDBJ databases">
        <title>Novel species of genus Flectobacillus isolated from stream in China.</title>
        <authorList>
            <person name="Lu H."/>
        </authorList>
    </citation>
    <scope>NUCLEOTIDE SEQUENCE [LARGE SCALE GENOMIC DNA]</scope>
    <source>
        <strain evidence="3 4">KCTC 42575</strain>
    </source>
</reference>
<dbReference type="InterPro" id="IPR006860">
    <property type="entry name" value="FecR"/>
</dbReference>
<dbReference type="PANTHER" id="PTHR30273">
    <property type="entry name" value="PERIPLASMIC SIGNAL SENSOR AND SIGMA FACTOR ACTIVATOR FECR-RELATED"/>
    <property type="match status" value="1"/>
</dbReference>
<name>A0ABT6YDI9_9BACT</name>
<evidence type="ECO:0000313" key="4">
    <source>
        <dbReference type="Proteomes" id="UP001236507"/>
    </source>
</evidence>
<organism evidence="3 4">
    <name type="scientific">Flectobacillus roseus</name>
    <dbReference type="NCBI Taxonomy" id="502259"/>
    <lineage>
        <taxon>Bacteria</taxon>
        <taxon>Pseudomonadati</taxon>
        <taxon>Bacteroidota</taxon>
        <taxon>Cytophagia</taxon>
        <taxon>Cytophagales</taxon>
        <taxon>Flectobacillaceae</taxon>
        <taxon>Flectobacillus</taxon>
    </lineage>
</organism>
<dbReference type="Gene3D" id="3.55.50.30">
    <property type="match status" value="1"/>
</dbReference>
<dbReference type="RefSeq" id="WP_283346015.1">
    <property type="nucleotide sequence ID" value="NZ_JASHIF010000021.1"/>
</dbReference>
<dbReference type="PANTHER" id="PTHR30273:SF2">
    <property type="entry name" value="PROTEIN FECR"/>
    <property type="match status" value="1"/>
</dbReference>
<dbReference type="EMBL" id="JASHIF010000021">
    <property type="protein sequence ID" value="MDI9861648.1"/>
    <property type="molecule type" value="Genomic_DNA"/>
</dbReference>
<dbReference type="PIRSF" id="PIRSF018266">
    <property type="entry name" value="FecR"/>
    <property type="match status" value="1"/>
</dbReference>
<evidence type="ECO:0000259" key="1">
    <source>
        <dbReference type="Pfam" id="PF04773"/>
    </source>
</evidence>
<feature type="domain" description="Protein FecR C-terminal" evidence="2">
    <location>
        <begin position="287"/>
        <end position="354"/>
    </location>
</feature>